<dbReference type="InterPro" id="IPR006675">
    <property type="entry name" value="HDIG_dom"/>
</dbReference>
<dbReference type="NCBIfam" id="TIGR00277">
    <property type="entry name" value="HDIG"/>
    <property type="match status" value="1"/>
</dbReference>
<dbReference type="CDD" id="cd00077">
    <property type="entry name" value="HDc"/>
    <property type="match status" value="1"/>
</dbReference>
<feature type="domain" description="HDOD" evidence="1">
    <location>
        <begin position="37"/>
        <end position="232"/>
    </location>
</feature>
<dbReference type="EMBL" id="SIHJ01000001">
    <property type="protein sequence ID" value="TWT36303.1"/>
    <property type="molecule type" value="Genomic_DNA"/>
</dbReference>
<dbReference type="Gene3D" id="1.10.3210.10">
    <property type="entry name" value="Hypothetical protein af1432"/>
    <property type="match status" value="1"/>
</dbReference>
<dbReference type="InterPro" id="IPR003607">
    <property type="entry name" value="HD/PDEase_dom"/>
</dbReference>
<reference evidence="2 3" key="1">
    <citation type="submission" date="2019-02" db="EMBL/GenBank/DDBJ databases">
        <title>Deep-cultivation of Planctomycetes and their phenomic and genomic characterization uncovers novel biology.</title>
        <authorList>
            <person name="Wiegand S."/>
            <person name="Jogler M."/>
            <person name="Boedeker C."/>
            <person name="Pinto D."/>
            <person name="Vollmers J."/>
            <person name="Rivas-Marin E."/>
            <person name="Kohn T."/>
            <person name="Peeters S.H."/>
            <person name="Heuer A."/>
            <person name="Rast P."/>
            <person name="Oberbeckmann S."/>
            <person name="Bunk B."/>
            <person name="Jeske O."/>
            <person name="Meyerdierks A."/>
            <person name="Storesund J.E."/>
            <person name="Kallscheuer N."/>
            <person name="Luecker S."/>
            <person name="Lage O.M."/>
            <person name="Pohl T."/>
            <person name="Merkel B.J."/>
            <person name="Hornburger P."/>
            <person name="Mueller R.-W."/>
            <person name="Bruemmer F."/>
            <person name="Labrenz M."/>
            <person name="Spormann A.M."/>
            <person name="Op Den Camp H."/>
            <person name="Overmann J."/>
            <person name="Amann R."/>
            <person name="Jetten M.S.M."/>
            <person name="Mascher T."/>
            <person name="Medema M.H."/>
            <person name="Devos D.P."/>
            <person name="Kaster A.-K."/>
            <person name="Ovreas L."/>
            <person name="Rohde M."/>
            <person name="Galperin M.Y."/>
            <person name="Jogler C."/>
        </authorList>
    </citation>
    <scope>NUCLEOTIDE SEQUENCE [LARGE SCALE GENOMIC DNA]</scope>
    <source>
        <strain evidence="2 3">KOR34</strain>
    </source>
</reference>
<gene>
    <name evidence="2" type="ORF">KOR34_12070</name>
</gene>
<dbReference type="PROSITE" id="PS51833">
    <property type="entry name" value="HDOD"/>
    <property type="match status" value="1"/>
</dbReference>
<dbReference type="PANTHER" id="PTHR33525">
    <property type="match status" value="1"/>
</dbReference>
<dbReference type="SMART" id="SM00471">
    <property type="entry name" value="HDc"/>
    <property type="match status" value="1"/>
</dbReference>
<evidence type="ECO:0000313" key="2">
    <source>
        <dbReference type="EMBL" id="TWT36303.1"/>
    </source>
</evidence>
<proteinExistence type="predicted"/>
<dbReference type="AlphaFoldDB" id="A0A5C5VE72"/>
<dbReference type="InterPro" id="IPR013976">
    <property type="entry name" value="HDOD"/>
</dbReference>
<dbReference type="RefSeq" id="WP_146563096.1">
    <property type="nucleotide sequence ID" value="NZ_SIHJ01000001.1"/>
</dbReference>
<keyword evidence="3" id="KW-1185">Reference proteome</keyword>
<dbReference type="SUPFAM" id="SSF109604">
    <property type="entry name" value="HD-domain/PDEase-like"/>
    <property type="match status" value="1"/>
</dbReference>
<dbReference type="InterPro" id="IPR052340">
    <property type="entry name" value="RNase_Y/CdgJ"/>
</dbReference>
<dbReference type="OrthoDB" id="243535at2"/>
<evidence type="ECO:0000259" key="1">
    <source>
        <dbReference type="PROSITE" id="PS51833"/>
    </source>
</evidence>
<organism evidence="2 3">
    <name type="scientific">Posidoniimonas corsicana</name>
    <dbReference type="NCBI Taxonomy" id="1938618"/>
    <lineage>
        <taxon>Bacteria</taxon>
        <taxon>Pseudomonadati</taxon>
        <taxon>Planctomycetota</taxon>
        <taxon>Planctomycetia</taxon>
        <taxon>Pirellulales</taxon>
        <taxon>Lacipirellulaceae</taxon>
        <taxon>Posidoniimonas</taxon>
    </lineage>
</organism>
<dbReference type="Proteomes" id="UP000316714">
    <property type="component" value="Unassembled WGS sequence"/>
</dbReference>
<dbReference type="PANTHER" id="PTHR33525:SF3">
    <property type="entry name" value="RIBONUCLEASE Y"/>
    <property type="match status" value="1"/>
</dbReference>
<dbReference type="Pfam" id="PF08668">
    <property type="entry name" value="HDOD"/>
    <property type="match status" value="1"/>
</dbReference>
<sequence length="302" mass="32910">MSATTQTPAADEPQTSAHLSASVDPKLEALFDRLANLASPPSMVPQVLAVATRAEPSAEDLRMVIEKDQALSVRLLTLINSSYYGLRNEVSDLQTAVSLLGVDKVKNVALTIAMSEQFKAPSVVGNLDPRQLWDHSVSTAAVARLISTRCGIEDPEAAYLAGLVHDLGLNVLEQHMPEHAPRVFVRFTSGQDWVNAEQEVLEFDHAQLGAYLASRVGFGRKTIEAIEFHHAPMAAPPESRDLAALIAAANYLVTRCGHGSIDRRRIVADDAIEHLNLTNKKLRGLWEELDVTLQGVAELTNR</sequence>
<accession>A0A5C5VE72</accession>
<evidence type="ECO:0000313" key="3">
    <source>
        <dbReference type="Proteomes" id="UP000316714"/>
    </source>
</evidence>
<comment type="caution">
    <text evidence="2">The sequence shown here is derived from an EMBL/GenBank/DDBJ whole genome shotgun (WGS) entry which is preliminary data.</text>
</comment>
<name>A0A5C5VE72_9BACT</name>
<protein>
    <submittedName>
        <fullName evidence="2">Phosphodiesterase</fullName>
    </submittedName>
</protein>